<evidence type="ECO:0008006" key="4">
    <source>
        <dbReference type="Google" id="ProtNLM"/>
    </source>
</evidence>
<feature type="region of interest" description="Disordered" evidence="1">
    <location>
        <begin position="286"/>
        <end position="346"/>
    </location>
</feature>
<organism evidence="2 3">
    <name type="scientific">Moniliophthora roreri</name>
    <name type="common">Frosty pod rot fungus</name>
    <name type="synonym">Monilia roreri</name>
    <dbReference type="NCBI Taxonomy" id="221103"/>
    <lineage>
        <taxon>Eukaryota</taxon>
        <taxon>Fungi</taxon>
        <taxon>Dikarya</taxon>
        <taxon>Basidiomycota</taxon>
        <taxon>Agaricomycotina</taxon>
        <taxon>Agaricomycetes</taxon>
        <taxon>Agaricomycetidae</taxon>
        <taxon>Agaricales</taxon>
        <taxon>Marasmiineae</taxon>
        <taxon>Marasmiaceae</taxon>
        <taxon>Moniliophthora</taxon>
    </lineage>
</organism>
<evidence type="ECO:0000256" key="1">
    <source>
        <dbReference type="SAM" id="MobiDB-lite"/>
    </source>
</evidence>
<feature type="compositionally biased region" description="Polar residues" evidence="1">
    <location>
        <begin position="254"/>
        <end position="268"/>
    </location>
</feature>
<reference evidence="2 3" key="1">
    <citation type="submission" date="2015-12" db="EMBL/GenBank/DDBJ databases">
        <title>Draft genome sequence of Moniliophthora roreri, the causal agent of frosty pod rot of cacao.</title>
        <authorList>
            <person name="Aime M.C."/>
            <person name="Diaz-Valderrama J.R."/>
            <person name="Kijpornyongpan T."/>
            <person name="Phillips-Mora W."/>
        </authorList>
    </citation>
    <scope>NUCLEOTIDE SEQUENCE [LARGE SCALE GENOMIC DNA]</scope>
    <source>
        <strain evidence="2 3">MCA 2952</strain>
    </source>
</reference>
<feature type="compositionally biased region" description="Low complexity" evidence="1">
    <location>
        <begin position="195"/>
        <end position="224"/>
    </location>
</feature>
<gene>
    <name evidence="2" type="ORF">WG66_12004</name>
</gene>
<dbReference type="AlphaFoldDB" id="A0A0W0FGC6"/>
<name>A0A0W0FGC6_MONRR</name>
<dbReference type="EMBL" id="LATX01001990">
    <property type="protein sequence ID" value="KTB35406.1"/>
    <property type="molecule type" value="Genomic_DNA"/>
</dbReference>
<protein>
    <recommendedName>
        <fullName evidence="4">Serine-rich protein</fullName>
    </recommendedName>
</protein>
<feature type="region of interest" description="Disordered" evidence="1">
    <location>
        <begin position="159"/>
        <end position="268"/>
    </location>
</feature>
<sequence>MAVSPITSTSSATATVIALIEYLTKPLSKGQYPLATISTLKSTLFSHFAYLLSTGTLAPFTIILSSLTLPPAPILAACMSTGINWVDWINLIADGKGGVLLFVMQGCIRVKVGEQGEAKAVWTDDYEPVDKKVVGISKMSLSNDQSPMTTKLNTLLASVRSRRQPSGEHRPIQVPTLPQINTNNDEGVDVDSDNESTSSAESSVQFAFSSDGETSSTVSSAASSPALIKVDLPCEEEKPYVPPPTKYRPPFRAQTAQTSSRPKLDTSKTTVTRYMYEGGQTSVITGGVMLGSSNATPKKTWKPRTTTPDSPHRPAMRKRSDGRAKILLGPDADADDDWRRRHSARV</sequence>
<dbReference type="Proteomes" id="UP000054988">
    <property type="component" value="Unassembled WGS sequence"/>
</dbReference>
<proteinExistence type="predicted"/>
<feature type="compositionally biased region" description="Polar residues" evidence="1">
    <location>
        <begin position="176"/>
        <end position="185"/>
    </location>
</feature>
<accession>A0A0W0FGC6</accession>
<comment type="caution">
    <text evidence="2">The sequence shown here is derived from an EMBL/GenBank/DDBJ whole genome shotgun (WGS) entry which is preliminary data.</text>
</comment>
<evidence type="ECO:0000313" key="2">
    <source>
        <dbReference type="EMBL" id="KTB35406.1"/>
    </source>
</evidence>
<evidence type="ECO:0000313" key="3">
    <source>
        <dbReference type="Proteomes" id="UP000054988"/>
    </source>
</evidence>